<dbReference type="RefSeq" id="WP_133251952.1">
    <property type="nucleotide sequence ID" value="NZ_QEKW01000009.1"/>
</dbReference>
<organism evidence="2 3">
    <name type="scientific">Actinomycetospora cinnamomea</name>
    <dbReference type="NCBI Taxonomy" id="663609"/>
    <lineage>
        <taxon>Bacteria</taxon>
        <taxon>Bacillati</taxon>
        <taxon>Actinomycetota</taxon>
        <taxon>Actinomycetes</taxon>
        <taxon>Pseudonocardiales</taxon>
        <taxon>Pseudonocardiaceae</taxon>
        <taxon>Actinomycetospora</taxon>
    </lineage>
</organism>
<dbReference type="AlphaFoldDB" id="A0A2U1F7S6"/>
<evidence type="ECO:0000313" key="2">
    <source>
        <dbReference type="EMBL" id="PVZ08224.1"/>
    </source>
</evidence>
<accession>A0A2U1F7S6</accession>
<dbReference type="EMBL" id="QEKW01000009">
    <property type="protein sequence ID" value="PVZ08224.1"/>
    <property type="molecule type" value="Genomic_DNA"/>
</dbReference>
<dbReference type="Proteomes" id="UP000245639">
    <property type="component" value="Unassembled WGS sequence"/>
</dbReference>
<feature type="compositionally biased region" description="Low complexity" evidence="1">
    <location>
        <begin position="7"/>
        <end position="23"/>
    </location>
</feature>
<sequence length="314" mass="34307">MTDTEARTTSSPTTRVPSQRSSPGTPTPSPEHWLGEVLAAMGCRRAGLKWQCPAHGHTGLHSAALAIGRRDDDRGAWLHCHAGCSVTAVLRALGLRPNHLQRPPHITPSRYVHLRGLRREWPELKNAAHPERAGYRHEAWHLYGPDHAKQRMRRADGSKTMRWESRNARGEWVPGLLGTREADLPLYRQDEVRMAAAASESVVLCESESSCDALHGVYATTWAGGAGSPPVETLTRVLEGADVVIVPDHDDAGLACLARLVVALPHARVLVGELGEDAKDLYDRVGLDRFLEQLASAPTAESRGGREDFRSHAG</sequence>
<dbReference type="OrthoDB" id="4565137at2"/>
<evidence type="ECO:0000256" key="1">
    <source>
        <dbReference type="SAM" id="MobiDB-lite"/>
    </source>
</evidence>
<evidence type="ECO:0008006" key="4">
    <source>
        <dbReference type="Google" id="ProtNLM"/>
    </source>
</evidence>
<keyword evidence="3" id="KW-1185">Reference proteome</keyword>
<name>A0A2U1F7S6_9PSEU</name>
<proteinExistence type="predicted"/>
<protein>
    <recommendedName>
        <fullName evidence="4">Toprim domain-containing protein</fullName>
    </recommendedName>
</protein>
<feature type="region of interest" description="Disordered" evidence="1">
    <location>
        <begin position="1"/>
        <end position="31"/>
    </location>
</feature>
<comment type="caution">
    <text evidence="2">The sequence shown here is derived from an EMBL/GenBank/DDBJ whole genome shotgun (WGS) entry which is preliminary data.</text>
</comment>
<gene>
    <name evidence="2" type="ORF">C8D89_109107</name>
</gene>
<evidence type="ECO:0000313" key="3">
    <source>
        <dbReference type="Proteomes" id="UP000245639"/>
    </source>
</evidence>
<reference evidence="2 3" key="1">
    <citation type="submission" date="2018-04" db="EMBL/GenBank/DDBJ databases">
        <title>Genomic Encyclopedia of Type Strains, Phase IV (KMG-IV): sequencing the most valuable type-strain genomes for metagenomic binning, comparative biology and taxonomic classification.</title>
        <authorList>
            <person name="Goeker M."/>
        </authorList>
    </citation>
    <scope>NUCLEOTIDE SEQUENCE [LARGE SCALE GENOMIC DNA]</scope>
    <source>
        <strain evidence="2 3">DSM 45771</strain>
    </source>
</reference>